<dbReference type="GO" id="GO:0045944">
    <property type="term" value="P:positive regulation of transcription by RNA polymerase II"/>
    <property type="evidence" value="ECO:0007669"/>
    <property type="project" value="TreeGrafter"/>
</dbReference>
<evidence type="ECO:0000256" key="4">
    <source>
        <dbReference type="ARBA" id="ARBA00023242"/>
    </source>
</evidence>
<dbReference type="PANTHER" id="PTHR31644">
    <property type="entry name" value="TRANSCRIPTIONAL ACTIVATOR ARO80-RELATED"/>
    <property type="match status" value="1"/>
</dbReference>
<dbReference type="PANTHER" id="PTHR31644:SF3">
    <property type="entry name" value="ZN(II)2CYS6 TRANSCRIPTION FACTOR (EUROFUNG)"/>
    <property type="match status" value="1"/>
</dbReference>
<dbReference type="RefSeq" id="XP_049973760.1">
    <property type="nucleotide sequence ID" value="XM_050109992.1"/>
</dbReference>
<dbReference type="KEGG" id="pou:POX_a01062"/>
<dbReference type="InterPro" id="IPR052780">
    <property type="entry name" value="AAA_Catabolism_Regulators"/>
</dbReference>
<feature type="region of interest" description="Disordered" evidence="5">
    <location>
        <begin position="394"/>
        <end position="418"/>
    </location>
</feature>
<evidence type="ECO:0000256" key="5">
    <source>
        <dbReference type="SAM" id="MobiDB-lite"/>
    </source>
</evidence>
<keyword evidence="1" id="KW-0805">Transcription regulation</keyword>
<sequence length="839" mass="94558">MDGARPSRPDRPYQRTYKACIPCRQRKAKCDLGTGPDGLPIGPPCARCRREMRECVFPEKRAWERSRKRGRSSEDNDHEISPNERHYQSTNAVADQAGGQFSQAHRPVQYGQDSTSPFQHSWGFARSQQSPHNAHSPQVGISPQSIADGSVPANSASTNAYQDNRHRSGSTLANSMMRTVVASGNDALNILFEAATAGQEDNAPSDESPSQGADSKVGGSNGHLHATPKSFESPAALESFPRVKHSVELSEASAETLRTWGACRFVKMGWFSAREAVTFVDLFYKNMSCLSPILTDFYANHQNHFSLISREPVLCSTILMISSRYHILPGASGESRNFFIHHRLWQYCQQLTTRLIFGQEKSTKSKIRSLGTVEALLLMAEWHPRSLHFPPEADGWDDDLISTDPNPSEVSDRRETTESRWIEDMVEPSRRSDQMSWMLLGCALSLAHELGLFETEESDPYTDDQQWKEQIRLRRQRVQRLLYVYINQLAWRIGCMSPIPQSLNHAVLGGRKPRGLSQPGSTWLVFMDSWIELTKLAQSVTDMFFPSAKFARQQLHSGRYVGLLEHFRPLLNQWKDKYLHPSNLDTAFYNDLFIEYHFVRVYTHSVGMQAVVERAVADADLNNLDDVRPMTIDPTDYDYIQEVIDGCCQILQKVTNLAEVGALRFSPVRIVLRITSASIFLMKALSLGTRQGTLRESLEVLEKSISALKSNALDDVHLSTRYATLLEMHVSRLRRNLLASSRVTRNHNSSAQNSRDTTRRSSMGPPAWPENGERPSTVNATAPQTLTSDMGFMPSLNDMADDWLSLPFDPSMAPFSMNNNVQFPMYESGGLDFIWNLPS</sequence>
<dbReference type="CDD" id="cd00067">
    <property type="entry name" value="GAL4"/>
    <property type="match status" value="1"/>
</dbReference>
<organism evidence="7">
    <name type="scientific">Penicillium oxalicum</name>
    <dbReference type="NCBI Taxonomy" id="69781"/>
    <lineage>
        <taxon>Eukaryota</taxon>
        <taxon>Fungi</taxon>
        <taxon>Dikarya</taxon>
        <taxon>Ascomycota</taxon>
        <taxon>Pezizomycotina</taxon>
        <taxon>Eurotiomycetes</taxon>
        <taxon>Eurotiomycetidae</taxon>
        <taxon>Eurotiales</taxon>
        <taxon>Aspergillaceae</taxon>
        <taxon>Penicillium</taxon>
    </lineage>
</organism>
<proteinExistence type="evidence at transcript level"/>
<dbReference type="GeneID" id="74433397"/>
<feature type="compositionally biased region" description="Polar residues" evidence="5">
    <location>
        <begin position="746"/>
        <end position="755"/>
    </location>
</feature>
<accession>A0A2H4WUZ0</accession>
<evidence type="ECO:0000259" key="6">
    <source>
        <dbReference type="PROSITE" id="PS50048"/>
    </source>
</evidence>
<feature type="region of interest" description="Disordered" evidence="5">
    <location>
        <begin position="741"/>
        <end position="780"/>
    </location>
</feature>
<protein>
    <submittedName>
        <fullName evidence="7">Zn2Cys6 transcriptional regulatory protein</fullName>
    </submittedName>
</protein>
<dbReference type="EMBL" id="KY860734">
    <property type="protein sequence ID" value="AUD11397.1"/>
    <property type="molecule type" value="mRNA"/>
</dbReference>
<dbReference type="InterPro" id="IPR036864">
    <property type="entry name" value="Zn2-C6_fun-type_DNA-bd_sf"/>
</dbReference>
<dbReference type="Pfam" id="PF00172">
    <property type="entry name" value="Zn_clus"/>
    <property type="match status" value="1"/>
</dbReference>
<dbReference type="GO" id="GO:0003677">
    <property type="term" value="F:DNA binding"/>
    <property type="evidence" value="ECO:0007669"/>
    <property type="project" value="UniProtKB-KW"/>
</dbReference>
<feature type="domain" description="Zn(2)-C6 fungal-type" evidence="6">
    <location>
        <begin position="19"/>
        <end position="57"/>
    </location>
</feature>
<evidence type="ECO:0000256" key="2">
    <source>
        <dbReference type="ARBA" id="ARBA00023125"/>
    </source>
</evidence>
<dbReference type="Gene3D" id="4.10.240.10">
    <property type="entry name" value="Zn(2)-C6 fungal-type DNA-binding domain"/>
    <property type="match status" value="1"/>
</dbReference>
<dbReference type="FunFam" id="4.10.240.10:FF:000032">
    <property type="entry name" value="Related to ARO80-positive transcription regulator of ARO9 and ARO10"/>
    <property type="match status" value="1"/>
</dbReference>
<dbReference type="GO" id="GO:0000981">
    <property type="term" value="F:DNA-binding transcription factor activity, RNA polymerase II-specific"/>
    <property type="evidence" value="ECO:0007669"/>
    <property type="project" value="InterPro"/>
</dbReference>
<dbReference type="SUPFAM" id="SSF57701">
    <property type="entry name" value="Zn2/Cys6 DNA-binding domain"/>
    <property type="match status" value="1"/>
</dbReference>
<feature type="compositionally biased region" description="Basic and acidic residues" evidence="5">
    <location>
        <begin position="59"/>
        <end position="87"/>
    </location>
</feature>
<reference evidence="7" key="2">
    <citation type="submission" date="2017-03" db="EMBL/GenBank/DDBJ databases">
        <authorList>
            <person name="Afonso C.L."/>
            <person name="Miller P.J."/>
            <person name="Scott M.A."/>
            <person name="Spackman E."/>
            <person name="Goraichik I."/>
            <person name="Dimitrov K.M."/>
            <person name="Suarez D.L."/>
            <person name="Swayne D.E."/>
        </authorList>
    </citation>
    <scope>NUCLEOTIDE SEQUENCE</scope>
</reference>
<dbReference type="PROSITE" id="PS50048">
    <property type="entry name" value="ZN2_CY6_FUNGAL_2"/>
    <property type="match status" value="1"/>
</dbReference>
<evidence type="ECO:0000256" key="1">
    <source>
        <dbReference type="ARBA" id="ARBA00023015"/>
    </source>
</evidence>
<evidence type="ECO:0000256" key="3">
    <source>
        <dbReference type="ARBA" id="ARBA00023163"/>
    </source>
</evidence>
<feature type="region of interest" description="Disordered" evidence="5">
    <location>
        <begin position="59"/>
        <end position="169"/>
    </location>
</feature>
<reference evidence="7" key="1">
    <citation type="journal article" date="2017" name="Biotechnol. Biofuels">
        <title>Transcriptomic profiling and genetic analyses reveal novel key regulators of cellulase and xylanase gene expression in Penicillium oxalicum.</title>
        <authorList>
            <person name="Yan Y.S."/>
            <person name="Zhao S."/>
            <person name="Liao L.S."/>
            <person name="He Q.P."/>
            <person name="Xiong Y.R."/>
            <person name="Wang L."/>
            <person name="Li C.X."/>
            <person name="Feng J.X."/>
        </authorList>
    </citation>
    <scope>NUCLEOTIDE SEQUENCE</scope>
</reference>
<dbReference type="InterPro" id="IPR001138">
    <property type="entry name" value="Zn2Cys6_DnaBD"/>
</dbReference>
<dbReference type="AlphaFoldDB" id="A0A2H4WUZ0"/>
<dbReference type="CDD" id="cd12148">
    <property type="entry name" value="fungal_TF_MHR"/>
    <property type="match status" value="1"/>
</dbReference>
<evidence type="ECO:0000313" key="7">
    <source>
        <dbReference type="EMBL" id="AUD11397.1"/>
    </source>
</evidence>
<feature type="compositionally biased region" description="Polar residues" evidence="5">
    <location>
        <begin position="126"/>
        <end position="162"/>
    </location>
</feature>
<keyword evidence="3" id="KW-0804">Transcription</keyword>
<dbReference type="GO" id="GO:0005634">
    <property type="term" value="C:nucleus"/>
    <property type="evidence" value="ECO:0007669"/>
    <property type="project" value="TreeGrafter"/>
</dbReference>
<feature type="compositionally biased region" description="Polar residues" evidence="5">
    <location>
        <begin position="88"/>
        <end position="103"/>
    </location>
</feature>
<keyword evidence="4" id="KW-0539">Nucleus</keyword>
<keyword evidence="2" id="KW-0238">DNA-binding</keyword>
<dbReference type="GO" id="GO:0008270">
    <property type="term" value="F:zinc ion binding"/>
    <property type="evidence" value="ECO:0007669"/>
    <property type="project" value="InterPro"/>
</dbReference>
<dbReference type="GO" id="GO:0009074">
    <property type="term" value="P:aromatic amino acid family catabolic process"/>
    <property type="evidence" value="ECO:0007669"/>
    <property type="project" value="TreeGrafter"/>
</dbReference>
<feature type="region of interest" description="Disordered" evidence="5">
    <location>
        <begin position="198"/>
        <end position="228"/>
    </location>
</feature>
<dbReference type="SMART" id="SM00066">
    <property type="entry name" value="GAL4"/>
    <property type="match status" value="1"/>
</dbReference>
<name>A0A2H4WUZ0_PENOX</name>